<keyword evidence="5 8" id="KW-1133">Transmembrane helix</keyword>
<dbReference type="PANTHER" id="PTHR31942">
    <property type="entry name" value="MLO-LIKE PROTEIN 1"/>
    <property type="match status" value="1"/>
</dbReference>
<keyword evidence="3 8" id="KW-0812">Transmembrane</keyword>
<dbReference type="OrthoDB" id="1388414at2759"/>
<gene>
    <name evidence="9" type="ORF">SELMODRAFT_35896</name>
</gene>
<reference evidence="9 10" key="1">
    <citation type="journal article" date="2011" name="Science">
        <title>The Selaginella genome identifies genetic changes associated with the evolution of vascular plants.</title>
        <authorList>
            <person name="Banks J.A."/>
            <person name="Nishiyama T."/>
            <person name="Hasebe M."/>
            <person name="Bowman J.L."/>
            <person name="Gribskov M."/>
            <person name="dePamphilis C."/>
            <person name="Albert V.A."/>
            <person name="Aono N."/>
            <person name="Aoyama T."/>
            <person name="Ambrose B.A."/>
            <person name="Ashton N.W."/>
            <person name="Axtell M.J."/>
            <person name="Barker E."/>
            <person name="Barker M.S."/>
            <person name="Bennetzen J.L."/>
            <person name="Bonawitz N.D."/>
            <person name="Chapple C."/>
            <person name="Cheng C."/>
            <person name="Correa L.G."/>
            <person name="Dacre M."/>
            <person name="DeBarry J."/>
            <person name="Dreyer I."/>
            <person name="Elias M."/>
            <person name="Engstrom E.M."/>
            <person name="Estelle M."/>
            <person name="Feng L."/>
            <person name="Finet C."/>
            <person name="Floyd S.K."/>
            <person name="Frommer W.B."/>
            <person name="Fujita T."/>
            <person name="Gramzow L."/>
            <person name="Gutensohn M."/>
            <person name="Harholt J."/>
            <person name="Hattori M."/>
            <person name="Heyl A."/>
            <person name="Hirai T."/>
            <person name="Hiwatashi Y."/>
            <person name="Ishikawa M."/>
            <person name="Iwata M."/>
            <person name="Karol K.G."/>
            <person name="Koehler B."/>
            <person name="Kolukisaoglu U."/>
            <person name="Kubo M."/>
            <person name="Kurata T."/>
            <person name="Lalonde S."/>
            <person name="Li K."/>
            <person name="Li Y."/>
            <person name="Litt A."/>
            <person name="Lyons E."/>
            <person name="Manning G."/>
            <person name="Maruyama T."/>
            <person name="Michael T.P."/>
            <person name="Mikami K."/>
            <person name="Miyazaki S."/>
            <person name="Morinaga S."/>
            <person name="Murata T."/>
            <person name="Mueller-Roeber B."/>
            <person name="Nelson D.R."/>
            <person name="Obara M."/>
            <person name="Oguri Y."/>
            <person name="Olmstead R.G."/>
            <person name="Onodera N."/>
            <person name="Petersen B.L."/>
            <person name="Pils B."/>
            <person name="Prigge M."/>
            <person name="Rensing S.A."/>
            <person name="Riano-Pachon D.M."/>
            <person name="Roberts A.W."/>
            <person name="Sato Y."/>
            <person name="Scheller H.V."/>
            <person name="Schulz B."/>
            <person name="Schulz C."/>
            <person name="Shakirov E.V."/>
            <person name="Shibagaki N."/>
            <person name="Shinohara N."/>
            <person name="Shippen D.E."/>
            <person name="Soerensen I."/>
            <person name="Sotooka R."/>
            <person name="Sugimoto N."/>
            <person name="Sugita M."/>
            <person name="Sumikawa N."/>
            <person name="Tanurdzic M."/>
            <person name="Theissen G."/>
            <person name="Ulvskov P."/>
            <person name="Wakazuki S."/>
            <person name="Weng J.K."/>
            <person name="Willats W.W."/>
            <person name="Wipf D."/>
            <person name="Wolf P.G."/>
            <person name="Yang L."/>
            <person name="Zimmer A.D."/>
            <person name="Zhu Q."/>
            <person name="Mitros T."/>
            <person name="Hellsten U."/>
            <person name="Loque D."/>
            <person name="Otillar R."/>
            <person name="Salamov A."/>
            <person name="Schmutz J."/>
            <person name="Shapiro H."/>
            <person name="Lindquist E."/>
            <person name="Lucas S."/>
            <person name="Rokhsar D."/>
            <person name="Grigoriev I.V."/>
        </authorList>
    </citation>
    <scope>NUCLEOTIDE SEQUENCE [LARGE SCALE GENOMIC DNA]</scope>
</reference>
<feature type="transmembrane region" description="Helical" evidence="8">
    <location>
        <begin position="45"/>
        <end position="63"/>
    </location>
</feature>
<dbReference type="KEGG" id="smo:SELMODRAFT_35896"/>
<evidence type="ECO:0000256" key="7">
    <source>
        <dbReference type="ARBA" id="ARBA00023265"/>
    </source>
</evidence>
<evidence type="ECO:0000256" key="8">
    <source>
        <dbReference type="SAM" id="Phobius"/>
    </source>
</evidence>
<evidence type="ECO:0000256" key="5">
    <source>
        <dbReference type="ARBA" id="ARBA00022989"/>
    </source>
</evidence>
<evidence type="ECO:0008006" key="11">
    <source>
        <dbReference type="Google" id="ProtNLM"/>
    </source>
</evidence>
<dbReference type="Gramene" id="EFJ36754">
    <property type="protein sequence ID" value="EFJ36754"/>
    <property type="gene ID" value="SELMODRAFT_35896"/>
</dbReference>
<organism evidence="10">
    <name type="scientific">Selaginella moellendorffii</name>
    <name type="common">Spikemoss</name>
    <dbReference type="NCBI Taxonomy" id="88036"/>
    <lineage>
        <taxon>Eukaryota</taxon>
        <taxon>Viridiplantae</taxon>
        <taxon>Streptophyta</taxon>
        <taxon>Embryophyta</taxon>
        <taxon>Tracheophyta</taxon>
        <taxon>Lycopodiopsida</taxon>
        <taxon>Selaginellales</taxon>
        <taxon>Selaginellaceae</taxon>
        <taxon>Selaginella</taxon>
    </lineage>
</organism>
<dbReference type="GO" id="GO:0016020">
    <property type="term" value="C:membrane"/>
    <property type="evidence" value="ECO:0007669"/>
    <property type="project" value="UniProtKB-SubCell"/>
</dbReference>
<feature type="transmembrane region" description="Helical" evidence="8">
    <location>
        <begin position="20"/>
        <end position="39"/>
    </location>
</feature>
<dbReference type="GO" id="GO:0006952">
    <property type="term" value="P:defense response"/>
    <property type="evidence" value="ECO:0007669"/>
    <property type="project" value="UniProtKB-KW"/>
</dbReference>
<dbReference type="HOGENOM" id="CLU_131164_0_0_1"/>
<dbReference type="InterPro" id="IPR004326">
    <property type="entry name" value="Mlo"/>
</dbReference>
<evidence type="ECO:0000313" key="10">
    <source>
        <dbReference type="Proteomes" id="UP000001514"/>
    </source>
</evidence>
<comment type="subcellular location">
    <subcellularLocation>
        <location evidence="1">Membrane</location>
        <topology evidence="1">Multi-pass membrane protein</topology>
    </subcellularLocation>
</comment>
<dbReference type="AlphaFoldDB" id="D8QRB8"/>
<dbReference type="OMA" id="HTVKNAF"/>
<dbReference type="STRING" id="88036.D8QRB8"/>
<keyword evidence="4" id="KW-0611">Plant defense</keyword>
<name>D8QRB8_SELML</name>
<dbReference type="Proteomes" id="UP000001514">
    <property type="component" value="Unassembled WGS sequence"/>
</dbReference>
<dbReference type="PANTHER" id="PTHR31942:SF52">
    <property type="entry name" value="MLO-LIKE PROTEIN 1"/>
    <property type="match status" value="1"/>
</dbReference>
<dbReference type="eggNOG" id="KOG0017">
    <property type="taxonomic scope" value="Eukaryota"/>
</dbReference>
<feature type="transmembrane region" description="Helical" evidence="8">
    <location>
        <begin position="118"/>
        <end position="140"/>
    </location>
</feature>
<feature type="non-terminal residue" evidence="9">
    <location>
        <position position="149"/>
    </location>
</feature>
<evidence type="ECO:0000256" key="2">
    <source>
        <dbReference type="ARBA" id="ARBA00006574"/>
    </source>
</evidence>
<dbReference type="EMBL" id="GL377566">
    <property type="protein sequence ID" value="EFJ36754.1"/>
    <property type="molecule type" value="Genomic_DNA"/>
</dbReference>
<evidence type="ECO:0000256" key="1">
    <source>
        <dbReference type="ARBA" id="ARBA00004141"/>
    </source>
</evidence>
<keyword evidence="7" id="KW-0568">Pathogenesis-related protein</keyword>
<dbReference type="InParanoid" id="D8QRB8"/>
<protein>
    <recommendedName>
        <fullName evidence="11">MLO-like protein</fullName>
    </recommendedName>
</protein>
<comment type="similarity">
    <text evidence="2">Belongs to the MLO family.</text>
</comment>
<accession>D8QRB8</accession>
<keyword evidence="6 8" id="KW-0472">Membrane</keyword>
<feature type="transmembrane region" description="Helical" evidence="8">
    <location>
        <begin position="83"/>
        <end position="106"/>
    </location>
</feature>
<evidence type="ECO:0000313" key="9">
    <source>
        <dbReference type="EMBL" id="EFJ36754.1"/>
    </source>
</evidence>
<evidence type="ECO:0000256" key="6">
    <source>
        <dbReference type="ARBA" id="ARBA00023136"/>
    </source>
</evidence>
<keyword evidence="10" id="KW-1185">Reference proteome</keyword>
<proteinExistence type="inferred from homology"/>
<evidence type="ECO:0000256" key="3">
    <source>
        <dbReference type="ARBA" id="ARBA00022692"/>
    </source>
</evidence>
<dbReference type="Pfam" id="PF03094">
    <property type="entry name" value="Mlo"/>
    <property type="match status" value="2"/>
</dbReference>
<evidence type="ECO:0000256" key="4">
    <source>
        <dbReference type="ARBA" id="ARBA00022821"/>
    </source>
</evidence>
<sequence>PQFNFHKYLCMVLGDDFRTVIGISAYFWICVILFLLLNINGWHTFVWMAFIPLGLLLIMGTKLQLELRNAKFDEEMQPKSQSFLYVFHFIIFQNSFGLTLFFWIWLEFGIDSCLLGNKIAVIVHVVIGIFVQVLCSYNTLPLYTLVSQL</sequence>
<feature type="non-terminal residue" evidence="9">
    <location>
        <position position="1"/>
    </location>
</feature>